<dbReference type="OrthoDB" id="5236816at2759"/>
<evidence type="ECO:0000313" key="2">
    <source>
        <dbReference type="EMBL" id="CAI4217400.1"/>
    </source>
</evidence>
<feature type="compositionally biased region" description="Pro residues" evidence="1">
    <location>
        <begin position="1"/>
        <end position="14"/>
    </location>
</feature>
<name>A0A9P1H8W1_9PEZI</name>
<reference evidence="2" key="1">
    <citation type="submission" date="2022-11" db="EMBL/GenBank/DDBJ databases">
        <authorList>
            <person name="Scott C."/>
            <person name="Bruce N."/>
        </authorList>
    </citation>
    <scope>NUCLEOTIDE SEQUENCE</scope>
</reference>
<sequence>MPSSPPDSSPPIPGAPASTGGDCAPDLAAQVPDATPISPATIAIPETGAIEPPTPSASGKLISDQTAPTPASTQSTCGAQPSQRPRKRRRYHYTLVEPGSLYDVMHENAGVSLFIRPIAWTDKHNAALKLEPAAYVLCKELSAIFSNDVAMPFYSVSSIREVLSQLYPRSGFAACRGEACPEMRVWFGSRVHRDAIRVQCMWRWPYPTYLEETQSGNRTWVLNPSRPNLRNQPRRKASPAGAIDVPARCGKPMLAYIGRKQLTNIRANIYRVALGPGRTPNEPVARLQALRSKLLIPANADYDPHLVAVLLAMAQEHLYPHNVAPPRAGHGRAAYNANADFVVYTATFSADYLRQFHYPHQAFPQTAAAETEVPGAGGQPGLDIEVVKVPIWPIIGLRERLGQALSEEVVGYFDVEQPETWDCTSSESEEAETESEPTLEAKRRRGPPTIFSGSFEEEFSEPRRNGKRRRLAGEGSNQVEVVM</sequence>
<comment type="caution">
    <text evidence="2">The sequence shown here is derived from an EMBL/GenBank/DDBJ whole genome shotgun (WGS) entry which is preliminary data.</text>
</comment>
<proteinExistence type="predicted"/>
<dbReference type="Proteomes" id="UP000838763">
    <property type="component" value="Unassembled WGS sequence"/>
</dbReference>
<dbReference type="AlphaFoldDB" id="A0A9P1H8W1"/>
<feature type="region of interest" description="Disordered" evidence="1">
    <location>
        <begin position="1"/>
        <end position="89"/>
    </location>
</feature>
<evidence type="ECO:0000256" key="1">
    <source>
        <dbReference type="SAM" id="MobiDB-lite"/>
    </source>
</evidence>
<keyword evidence="3" id="KW-1185">Reference proteome</keyword>
<dbReference type="EMBL" id="CALLCH030000016">
    <property type="protein sequence ID" value="CAI4217400.1"/>
    <property type="molecule type" value="Genomic_DNA"/>
</dbReference>
<feature type="region of interest" description="Disordered" evidence="1">
    <location>
        <begin position="420"/>
        <end position="483"/>
    </location>
</feature>
<evidence type="ECO:0000313" key="3">
    <source>
        <dbReference type="Proteomes" id="UP000838763"/>
    </source>
</evidence>
<feature type="compositionally biased region" description="Polar residues" evidence="1">
    <location>
        <begin position="63"/>
        <end position="83"/>
    </location>
</feature>
<organism evidence="2 3">
    <name type="scientific">Parascedosporium putredinis</name>
    <dbReference type="NCBI Taxonomy" id="1442378"/>
    <lineage>
        <taxon>Eukaryota</taxon>
        <taxon>Fungi</taxon>
        <taxon>Dikarya</taxon>
        <taxon>Ascomycota</taxon>
        <taxon>Pezizomycotina</taxon>
        <taxon>Sordariomycetes</taxon>
        <taxon>Hypocreomycetidae</taxon>
        <taxon>Microascales</taxon>
        <taxon>Microascaceae</taxon>
        <taxon>Parascedosporium</taxon>
    </lineage>
</organism>
<protein>
    <submittedName>
        <fullName evidence="2">Uncharacterized protein</fullName>
    </submittedName>
</protein>
<feature type="compositionally biased region" description="Acidic residues" evidence="1">
    <location>
        <begin position="427"/>
        <end position="437"/>
    </location>
</feature>
<accession>A0A9P1H8W1</accession>
<gene>
    <name evidence="2" type="ORF">PPNO1_LOCUS7013</name>
</gene>